<dbReference type="Pfam" id="PF06445">
    <property type="entry name" value="GyrI-like"/>
    <property type="match status" value="1"/>
</dbReference>
<protein>
    <recommendedName>
        <fullName evidence="1">AraC effector-binding domain-containing protein</fullName>
    </recommendedName>
</protein>
<dbReference type="InterPro" id="IPR011256">
    <property type="entry name" value="Reg_factor_effector_dom_sf"/>
</dbReference>
<dbReference type="InterPro" id="IPR023393">
    <property type="entry name" value="START-like_dom_sf"/>
</dbReference>
<dbReference type="InterPro" id="IPR010499">
    <property type="entry name" value="AraC_E-bd"/>
</dbReference>
<evidence type="ECO:0000259" key="1">
    <source>
        <dbReference type="SMART" id="SM00871"/>
    </source>
</evidence>
<sequence length="339" mass="37714">MLYLLALPLLIILGVLVFLLLQPGEINVRRSLHIRCSPEDAFERVRDLRGWRDWSPWLLHEPDAQLSYSDAPSEPRGWYAWNDERIGAGRITHVALHPPERIEQRIDFKRPLKSTGAVSWEFVPTERDSATATDVYWSIRGRMPFLLRFLAPMMSQLIGKDFQLGLVRLRSLLDPAAPKLDIRFPGTTELPAQTALTLGLNGGAKDMAQAMEEGFARIRAALAERGLQPAGPAFTAYYMAAPKAGRFRCDLAVPVPAGTEAGELAVKELSGGPCQATEVAGSYDFLDLAWHAVMAHLRMTKRQWDRSRPALEVYVSGPESVAGDDALMTHIYVPIKTES</sequence>
<name>A0ABS1CFP8_9GAMM</name>
<dbReference type="InterPro" id="IPR019587">
    <property type="entry name" value="Polyketide_cyclase/dehydratase"/>
</dbReference>
<dbReference type="SMART" id="SM00871">
    <property type="entry name" value="AraC_E_bind"/>
    <property type="match status" value="1"/>
</dbReference>
<keyword evidence="3" id="KW-1185">Reference proteome</keyword>
<proteinExistence type="predicted"/>
<comment type="caution">
    <text evidence="2">The sequence shown here is derived from an EMBL/GenBank/DDBJ whole genome shotgun (WGS) entry which is preliminary data.</text>
</comment>
<dbReference type="SUPFAM" id="SSF55136">
    <property type="entry name" value="Probable bacterial effector-binding domain"/>
    <property type="match status" value="1"/>
</dbReference>
<dbReference type="EMBL" id="NRRV01000013">
    <property type="protein sequence ID" value="MBK1630538.1"/>
    <property type="molecule type" value="Genomic_DNA"/>
</dbReference>
<dbReference type="InterPro" id="IPR029442">
    <property type="entry name" value="GyrI-like"/>
</dbReference>
<evidence type="ECO:0000313" key="2">
    <source>
        <dbReference type="EMBL" id="MBK1630538.1"/>
    </source>
</evidence>
<accession>A0ABS1CFP8</accession>
<dbReference type="Proteomes" id="UP000748752">
    <property type="component" value="Unassembled WGS sequence"/>
</dbReference>
<dbReference type="Pfam" id="PF10604">
    <property type="entry name" value="Polyketide_cyc2"/>
    <property type="match status" value="1"/>
</dbReference>
<gene>
    <name evidence="2" type="ORF">CKO31_07220</name>
</gene>
<dbReference type="Gene3D" id="3.20.80.10">
    <property type="entry name" value="Regulatory factor, effector binding domain"/>
    <property type="match status" value="1"/>
</dbReference>
<evidence type="ECO:0000313" key="3">
    <source>
        <dbReference type="Proteomes" id="UP000748752"/>
    </source>
</evidence>
<dbReference type="CDD" id="cd07818">
    <property type="entry name" value="SRPBCC_1"/>
    <property type="match status" value="1"/>
</dbReference>
<dbReference type="Gene3D" id="3.30.530.20">
    <property type="match status" value="1"/>
</dbReference>
<dbReference type="SUPFAM" id="SSF55961">
    <property type="entry name" value="Bet v1-like"/>
    <property type="match status" value="1"/>
</dbReference>
<reference evidence="2 3" key="1">
    <citation type="journal article" date="2020" name="Microorganisms">
        <title>Osmotic Adaptation and Compatible Solute Biosynthesis of Phototrophic Bacteria as Revealed from Genome Analyses.</title>
        <authorList>
            <person name="Imhoff J.F."/>
            <person name="Rahn T."/>
            <person name="Kunzel S."/>
            <person name="Keller A."/>
            <person name="Neulinger S.C."/>
        </authorList>
    </citation>
    <scope>NUCLEOTIDE SEQUENCE [LARGE SCALE GENOMIC DNA]</scope>
    <source>
        <strain evidence="2 3">DSM 6210</strain>
    </source>
</reference>
<feature type="domain" description="AraC effector-binding" evidence="1">
    <location>
        <begin position="183"/>
        <end position="336"/>
    </location>
</feature>
<organism evidence="2 3">
    <name type="scientific">Thiohalocapsa halophila</name>
    <dbReference type="NCBI Taxonomy" id="69359"/>
    <lineage>
        <taxon>Bacteria</taxon>
        <taxon>Pseudomonadati</taxon>
        <taxon>Pseudomonadota</taxon>
        <taxon>Gammaproteobacteria</taxon>
        <taxon>Chromatiales</taxon>
        <taxon>Chromatiaceae</taxon>
        <taxon>Thiohalocapsa</taxon>
    </lineage>
</organism>
<dbReference type="RefSeq" id="WP_200235502.1">
    <property type="nucleotide sequence ID" value="NZ_NRRV01000013.1"/>
</dbReference>